<dbReference type="SUPFAM" id="SSF53383">
    <property type="entry name" value="PLP-dependent transferases"/>
    <property type="match status" value="1"/>
</dbReference>
<gene>
    <name evidence="2" type="ORF">QNN03_06995</name>
</gene>
<dbReference type="InterPro" id="IPR015424">
    <property type="entry name" value="PyrdxlP-dep_Trfase"/>
</dbReference>
<comment type="caution">
    <text evidence="2">The sequence shown here is derived from an EMBL/GenBank/DDBJ whole genome shotgun (WGS) entry which is preliminary data.</text>
</comment>
<dbReference type="InterPro" id="IPR015421">
    <property type="entry name" value="PyrdxlP-dep_Trfase_major"/>
</dbReference>
<sequence>MPLDLPALRAHFPSLATGLAFFDGPGGTQTPRPVADAIAATLTGPLSNRGTVSPSELNAERAVADFRAAYADLLNVPVNGVVHGRSATQLTYDFSRHLAKQWRPGDEIVLSRLDHDANVRPWVQAAERADVTVRWIEIDPETTELDLDSYERALTSRTRLVAVTAASNVLGTKPPLRRIADRAHEIGALVYVDGVHYAAHHLVDVPALGADLFVCSPYKFLGPHCGVLAAAPEFLETVRPDKLLPSSDAVPERFEFGTLPYEILAGATAAVDFLAALDPGAGASRRERLISSLASVHAHEGKLRTRLQEGLESLGDAITLHSKAPDRTPTLLMSLGGRDAHAAQEHLAARGVVAPAGSFYAYEPFTALKLDDPALRAGLAPYNSADDVDRFLDGLASFL</sequence>
<dbReference type="Gene3D" id="3.40.640.10">
    <property type="entry name" value="Type I PLP-dependent aspartate aminotransferase-like (Major domain)"/>
    <property type="match status" value="1"/>
</dbReference>
<dbReference type="PANTHER" id="PTHR43586:SF21">
    <property type="entry name" value="PYRIDOXAL PHOSPHATE (PLP)-DEPENDENT ASPARTATE AMINOTRANSFERASE SUPERFAMILY"/>
    <property type="match status" value="1"/>
</dbReference>
<dbReference type="Proteomes" id="UP001241926">
    <property type="component" value="Unassembled WGS sequence"/>
</dbReference>
<dbReference type="Gene3D" id="3.90.1150.10">
    <property type="entry name" value="Aspartate Aminotransferase, domain 1"/>
    <property type="match status" value="1"/>
</dbReference>
<proteinExistence type="predicted"/>
<evidence type="ECO:0000313" key="2">
    <source>
        <dbReference type="EMBL" id="MDL2076183.1"/>
    </source>
</evidence>
<organism evidence="2 3">
    <name type="scientific">Streptomyces fuscus</name>
    <dbReference type="NCBI Taxonomy" id="3048495"/>
    <lineage>
        <taxon>Bacteria</taxon>
        <taxon>Bacillati</taxon>
        <taxon>Actinomycetota</taxon>
        <taxon>Actinomycetes</taxon>
        <taxon>Kitasatosporales</taxon>
        <taxon>Streptomycetaceae</taxon>
        <taxon>Streptomyces</taxon>
    </lineage>
</organism>
<keyword evidence="3" id="KW-1185">Reference proteome</keyword>
<name>A0ABT7IXS3_9ACTN</name>
<dbReference type="Pfam" id="PF00266">
    <property type="entry name" value="Aminotran_5"/>
    <property type="match status" value="1"/>
</dbReference>
<protein>
    <submittedName>
        <fullName evidence="2">Cysteine desulfurase-like protein</fullName>
    </submittedName>
</protein>
<reference evidence="2 3" key="1">
    <citation type="submission" date="2023-05" db="EMBL/GenBank/DDBJ databases">
        <title>Streptomyces fuscus sp. nov., a brown-black pigment producing actinomyces isolated from dry sand of Sea duck farm.</title>
        <authorList>
            <person name="Xie J."/>
            <person name="Shen N."/>
        </authorList>
    </citation>
    <scope>NUCLEOTIDE SEQUENCE [LARGE SCALE GENOMIC DNA]</scope>
    <source>
        <strain evidence="2 3">GXMU-J15</strain>
    </source>
</reference>
<accession>A0ABT7IXS3</accession>
<dbReference type="EMBL" id="JASJUS010000005">
    <property type="protein sequence ID" value="MDL2076183.1"/>
    <property type="molecule type" value="Genomic_DNA"/>
</dbReference>
<evidence type="ECO:0000259" key="1">
    <source>
        <dbReference type="Pfam" id="PF00266"/>
    </source>
</evidence>
<dbReference type="NCBIfam" id="TIGR01976">
    <property type="entry name" value="am_tr_V_VC1184"/>
    <property type="match status" value="1"/>
</dbReference>
<feature type="domain" description="Aminotransferase class V" evidence="1">
    <location>
        <begin position="21"/>
        <end position="391"/>
    </location>
</feature>
<dbReference type="InterPro" id="IPR000192">
    <property type="entry name" value="Aminotrans_V_dom"/>
</dbReference>
<dbReference type="InterPro" id="IPR015422">
    <property type="entry name" value="PyrdxlP-dep_Trfase_small"/>
</dbReference>
<evidence type="ECO:0000313" key="3">
    <source>
        <dbReference type="Proteomes" id="UP001241926"/>
    </source>
</evidence>
<dbReference type="RefSeq" id="WP_285431210.1">
    <property type="nucleotide sequence ID" value="NZ_JASJUS010000005.1"/>
</dbReference>
<dbReference type="PANTHER" id="PTHR43586">
    <property type="entry name" value="CYSTEINE DESULFURASE"/>
    <property type="match status" value="1"/>
</dbReference>
<dbReference type="InterPro" id="IPR011340">
    <property type="entry name" value="Cys_dSase-rel"/>
</dbReference>